<evidence type="ECO:0000256" key="4">
    <source>
        <dbReference type="SAM" id="MobiDB-lite"/>
    </source>
</evidence>
<evidence type="ECO:0000256" key="2">
    <source>
        <dbReference type="ARBA" id="ARBA00022737"/>
    </source>
</evidence>
<protein>
    <submittedName>
        <fullName evidence="5">LRIQ1 protein</fullName>
    </submittedName>
</protein>
<gene>
    <name evidence="5" type="primary">Lrriq1</name>
    <name evidence="5" type="ORF">PENPIL_R07301</name>
</gene>
<keyword evidence="6" id="KW-1185">Reference proteome</keyword>
<dbReference type="PROSITE" id="PS50096">
    <property type="entry name" value="IQ"/>
    <property type="match status" value="1"/>
</dbReference>
<proteinExistence type="predicted"/>
<sequence>MENRMSEDTERIEKEIEMELDRISVSSFEADDPDPEVSEEALSDTESISDALPQSVLSCLNFIKSRNQDAEKVILEDDDEETTSKIYEVVPCHASDHLAELASEYNEDPEQFKKRVLFEIENEDLQVAATPSYNNQSTSEEVVTNDLFLTADVEMSISLTYHEVEEKCRQEFEQWEERQSELEDDKRKKWKAEREAQEKQNEEEHARRVQRLEKFEAERKELELLHKKQQIVMEDELEKEKNAWRDKMMQHEALIVKLQLQMEQEKRAFEEQKAKESTRLAEQWNTAAVKIQARFRSYLVHKKYAPILKQWKDEIKKKKKIQEEIEREMKLREEKMRRRMEERRQNKEEEQKRQEELERRKYLEQVGRREEYEKKKASLRLEREKQLEIREEQRKLREKIAKVVITENGENNKENIKEDTQTENTKVIREEKKELNNQVEEQKEKQTEMINETNNWMIPTERKLTPTPNMLSSEKKEDSSEMNNENIPINSVTHVEENYSQSKELNKASSMHTLKDEAVDFGANGVVENKSSGACSNPSNVQSNAINREVKDQFSQSETIRKTVFLREDSNEEVRANWDTIQEIAAYSNRQILPDDIEKKRINWMSTCKSWSNIYEENQRKKPNFKKRSRKASVSKMPPLSIQKIIHSGPWSTLQQVTTLTLEDLPACSLSTLSECSNLQVLTLRRCGLVALEGLSSCKDLKYINVEENNIQTIDCENLENLCILILNKNHLSSVCGLDGCINLQNLELSYNRITRIGGLESLKNLQQLIVDHNQLISTKGLCEAPTLIHLDCSFNHLRQVEGIESCGLLQILKLQGNNLQEVPRLENHVLLRELYLDDNSISTVRMLSLCWLPLLQILLLSQNSITELVPLNSFVSLEKLDIKNNCLSDLKSVITWLNGCNNLRELSLNGNPVLQERNWRPSLCKVLPSLQFLDGENLYYHTSPTTERIKVSEPRTFLELCQVQIEENVLLKKQVVELGFASSVDGAQKQCWYFNQLMKLSIEHRCAHEYGELNITDRDRPEALQNRLKQTSTDCLQENNLFIMGATENKQVLLDPSERWITTGHFQATFINSSIPVHQKENKEDHRVKQKSTESCINYSEESKGNNHMSSQFMLQQSVIASNMGRDLQHFENNTERLHMAASLIQSLWRKYNARKTTGCTKTGNDHFVEASIQKQEAATLIQVGLQHSLCLFMDLASWKGFLLRRKLASALAAVKSDEVDDDYEEINVDDFIFCEAALEKKWLTLDSTRFPSKTLLISNQLHWPKKYASPSNSSEHSNSLQLSPQAPWRCVDRPHSYCPENIHFHRRSEKGTMSQNSDLKEKKNFSFRSEKEEKISEEWGFKDISTAQLMLKRAHKMKPRKYSDKNVDPAVRLAMFKNNENKHLHVKPPKKTQSVNAGYFEEYLFSSPGEKEFSQLDTTLDEKLQRRKDFTHQWLHKQLSDYETDSSKNTKGSCFLPELDHVICNSGQVQLVASPVSREDTELDLVSLASGSALTVNREKNKQPHRHSARSSKKDISTPEKSHLGPSCKERISFRDHPVQLSGGWGTGKKRQK</sequence>
<keyword evidence="3" id="KW-0175">Coiled coil</keyword>
<dbReference type="InterPro" id="IPR000048">
    <property type="entry name" value="IQ_motif_EF-hand-BS"/>
</dbReference>
<dbReference type="Pfam" id="PF12799">
    <property type="entry name" value="LRR_4"/>
    <property type="match status" value="1"/>
</dbReference>
<reference evidence="5" key="1">
    <citation type="submission" date="2019-09" db="EMBL/GenBank/DDBJ databases">
        <title>Bird 10,000 Genomes (B10K) Project - Family phase.</title>
        <authorList>
            <person name="Zhang G."/>
        </authorList>
    </citation>
    <scope>NUCLEOTIDE SEQUENCE</scope>
    <source>
        <strain evidence="5">B10K-DU-001-08</strain>
        <tissue evidence="5">Muscle</tissue>
    </source>
</reference>
<feature type="region of interest" description="Disordered" evidence="4">
    <location>
        <begin position="1497"/>
        <end position="1555"/>
    </location>
</feature>
<feature type="coiled-coil region" evidence="3">
    <location>
        <begin position="165"/>
        <end position="275"/>
    </location>
</feature>
<dbReference type="EMBL" id="WBMW01006003">
    <property type="protein sequence ID" value="NXC50420.1"/>
    <property type="molecule type" value="Genomic_DNA"/>
</dbReference>
<dbReference type="InterPro" id="IPR025875">
    <property type="entry name" value="Leu-rich_rpt_4"/>
</dbReference>
<dbReference type="PROSITE" id="PS51450">
    <property type="entry name" value="LRR"/>
    <property type="match status" value="2"/>
</dbReference>
<dbReference type="Gene3D" id="3.80.10.10">
    <property type="entry name" value="Ribonuclease Inhibitor"/>
    <property type="match status" value="2"/>
</dbReference>
<feature type="region of interest" description="Disordered" evidence="4">
    <location>
        <begin position="462"/>
        <end position="485"/>
    </location>
</feature>
<dbReference type="OrthoDB" id="266138at2759"/>
<dbReference type="PANTHER" id="PTHR46652:SF7">
    <property type="entry name" value="LEUCINE-RICH REPEAT AND IQ DOMAIN-CONTAINING PROTEIN 1"/>
    <property type="match status" value="1"/>
</dbReference>
<organism evidence="5 6">
    <name type="scientific">Penelope pileata</name>
    <dbReference type="NCBI Taxonomy" id="1118817"/>
    <lineage>
        <taxon>Eukaryota</taxon>
        <taxon>Metazoa</taxon>
        <taxon>Chordata</taxon>
        <taxon>Craniata</taxon>
        <taxon>Vertebrata</taxon>
        <taxon>Euteleostomi</taxon>
        <taxon>Archelosauria</taxon>
        <taxon>Archosauria</taxon>
        <taxon>Dinosauria</taxon>
        <taxon>Saurischia</taxon>
        <taxon>Theropoda</taxon>
        <taxon>Coelurosauria</taxon>
        <taxon>Aves</taxon>
        <taxon>Neognathae</taxon>
        <taxon>Galloanserae</taxon>
        <taxon>Galliformes</taxon>
        <taxon>Cracidae</taxon>
        <taxon>Penelope</taxon>
    </lineage>
</organism>
<dbReference type="InterPro" id="IPR032675">
    <property type="entry name" value="LRR_dom_sf"/>
</dbReference>
<dbReference type="SMART" id="SM00365">
    <property type="entry name" value="LRR_SD22"/>
    <property type="match status" value="5"/>
</dbReference>
<dbReference type="FunFam" id="3.80.10.10:FF:001142">
    <property type="entry name" value="Leucine-rich repeats and IQ motif containing 1"/>
    <property type="match status" value="1"/>
</dbReference>
<evidence type="ECO:0000256" key="1">
    <source>
        <dbReference type="ARBA" id="ARBA00022614"/>
    </source>
</evidence>
<feature type="non-terminal residue" evidence="5">
    <location>
        <position position="1"/>
    </location>
</feature>
<feature type="non-terminal residue" evidence="5">
    <location>
        <position position="1555"/>
    </location>
</feature>
<keyword evidence="1" id="KW-0433">Leucine-rich repeat</keyword>
<feature type="compositionally biased region" description="Basic and acidic residues" evidence="4">
    <location>
        <begin position="1514"/>
        <end position="1540"/>
    </location>
</feature>
<feature type="region of interest" description="Disordered" evidence="4">
    <location>
        <begin position="23"/>
        <end position="48"/>
    </location>
</feature>
<dbReference type="Pfam" id="PF00612">
    <property type="entry name" value="IQ"/>
    <property type="match status" value="2"/>
</dbReference>
<dbReference type="Proteomes" id="UP000613066">
    <property type="component" value="Unassembled WGS sequence"/>
</dbReference>
<dbReference type="InterPro" id="IPR050836">
    <property type="entry name" value="SDS22/Internalin_LRR"/>
</dbReference>
<feature type="compositionally biased region" description="Acidic residues" evidence="4">
    <location>
        <begin position="29"/>
        <end position="43"/>
    </location>
</feature>
<feature type="coiled-coil region" evidence="3">
    <location>
        <begin position="308"/>
        <end position="452"/>
    </location>
</feature>
<evidence type="ECO:0000313" key="6">
    <source>
        <dbReference type="Proteomes" id="UP000613066"/>
    </source>
</evidence>
<comment type="caution">
    <text evidence="5">The sequence shown here is derived from an EMBL/GenBank/DDBJ whole genome shotgun (WGS) entry which is preliminary data.</text>
</comment>
<dbReference type="SUPFAM" id="SSF52058">
    <property type="entry name" value="L domain-like"/>
    <property type="match status" value="1"/>
</dbReference>
<dbReference type="InterPro" id="IPR001611">
    <property type="entry name" value="Leu-rich_rpt"/>
</dbReference>
<keyword evidence="2" id="KW-0677">Repeat</keyword>
<evidence type="ECO:0000256" key="3">
    <source>
        <dbReference type="SAM" id="Coils"/>
    </source>
</evidence>
<name>A0A851PEV9_9GALL</name>
<dbReference type="PANTHER" id="PTHR46652">
    <property type="entry name" value="LEUCINE-RICH REPEAT AND IQ DOMAIN-CONTAINING PROTEIN 1-RELATED"/>
    <property type="match status" value="1"/>
</dbReference>
<evidence type="ECO:0000313" key="5">
    <source>
        <dbReference type="EMBL" id="NXC50420.1"/>
    </source>
</evidence>
<accession>A0A851PEV9</accession>